<accession>A0ABP4YAT9</accession>
<organism evidence="1 2">
    <name type="scientific">Nostocoides veronense</name>
    <dbReference type="NCBI Taxonomy" id="330836"/>
    <lineage>
        <taxon>Bacteria</taxon>
        <taxon>Bacillati</taxon>
        <taxon>Actinomycetota</taxon>
        <taxon>Actinomycetes</taxon>
        <taxon>Micrococcales</taxon>
        <taxon>Intrasporangiaceae</taxon>
        <taxon>Nostocoides</taxon>
    </lineage>
</organism>
<comment type="caution">
    <text evidence="1">The sequence shown here is derived from an EMBL/GenBank/DDBJ whole genome shotgun (WGS) entry which is preliminary data.</text>
</comment>
<gene>
    <name evidence="1" type="ORF">GCM10009811_32000</name>
</gene>
<evidence type="ECO:0000313" key="1">
    <source>
        <dbReference type="EMBL" id="GAA1806022.1"/>
    </source>
</evidence>
<dbReference type="Gene3D" id="2.120.10.30">
    <property type="entry name" value="TolB, C-terminal domain"/>
    <property type="match status" value="1"/>
</dbReference>
<evidence type="ECO:0000313" key="2">
    <source>
        <dbReference type="Proteomes" id="UP001499938"/>
    </source>
</evidence>
<proteinExistence type="predicted"/>
<dbReference type="Proteomes" id="UP001499938">
    <property type="component" value="Unassembled WGS sequence"/>
</dbReference>
<keyword evidence="2" id="KW-1185">Reference proteome</keyword>
<evidence type="ECO:0008006" key="3">
    <source>
        <dbReference type="Google" id="ProtNLM"/>
    </source>
</evidence>
<dbReference type="SUPFAM" id="SSF63825">
    <property type="entry name" value="YWTD domain"/>
    <property type="match status" value="1"/>
</dbReference>
<sequence length="307" mass="30552">MLVVLDHRRGLVELSSAEPGATGVGLTPAIGALIRPYTVVAGLVPGADRAGVVVADSGLGGAVVHDPRTGASVALIPDLGAAGGPARDPRGVAVDGLGRILLADTGQQRILRSEFTLADAWTGPVPADAWVAYGARPGAGGPGLPGSFVAPVAIAVDAAGRIWISDAGLHRLVRVDELDGSGWVTIALPLTDAGRGRATAGLADTASGMAVCDPTGGKVWVIPTDPDTGAPGPPAVLVDGAADRSLIAPVGLTRSGTDWVVADAGGARLVSFADAGGPWAHRHELLGRDVVGAPADRVVGIVDCEVP</sequence>
<protein>
    <recommendedName>
        <fullName evidence="3">NHL repeat containing protein</fullName>
    </recommendedName>
</protein>
<dbReference type="InterPro" id="IPR011042">
    <property type="entry name" value="6-blade_b-propeller_TolB-like"/>
</dbReference>
<dbReference type="EMBL" id="BAAAPO010000050">
    <property type="protein sequence ID" value="GAA1806022.1"/>
    <property type="molecule type" value="Genomic_DNA"/>
</dbReference>
<reference evidence="2" key="1">
    <citation type="journal article" date="2019" name="Int. J. Syst. Evol. Microbiol.">
        <title>The Global Catalogue of Microorganisms (GCM) 10K type strain sequencing project: providing services to taxonomists for standard genome sequencing and annotation.</title>
        <authorList>
            <consortium name="The Broad Institute Genomics Platform"/>
            <consortium name="The Broad Institute Genome Sequencing Center for Infectious Disease"/>
            <person name="Wu L."/>
            <person name="Ma J."/>
        </authorList>
    </citation>
    <scope>NUCLEOTIDE SEQUENCE [LARGE SCALE GENOMIC DNA]</scope>
    <source>
        <strain evidence="2">JCM 15592</strain>
    </source>
</reference>
<name>A0ABP4YAT9_9MICO</name>